<accession>X1SUA8</accession>
<proteinExistence type="predicted"/>
<evidence type="ECO:0000313" key="1">
    <source>
        <dbReference type="EMBL" id="GAI96518.1"/>
    </source>
</evidence>
<dbReference type="AlphaFoldDB" id="X1SUA8"/>
<protein>
    <submittedName>
        <fullName evidence="1">Uncharacterized protein</fullName>
    </submittedName>
</protein>
<comment type="caution">
    <text evidence="1">The sequence shown here is derived from an EMBL/GenBank/DDBJ whole genome shotgun (WGS) entry which is preliminary data.</text>
</comment>
<gene>
    <name evidence="1" type="ORF">S12H4_33192</name>
</gene>
<feature type="non-terminal residue" evidence="1">
    <location>
        <position position="144"/>
    </location>
</feature>
<name>X1SUA8_9ZZZZ</name>
<sequence length="144" mass="16437">METETKVYRIIASALKFQDVAAKKIPPDKKNQGEGRIAKLVVDDPSGSEHTVLYFQVMGGKLHLLNQKPEAVRNEIIFLGMPEQHYYGVDLFIDMLKERGLMRKAYTENWLIITGDLASYDSEEMVQLIEEFIDTIAKKIGFRG</sequence>
<dbReference type="EMBL" id="BARW01019544">
    <property type="protein sequence ID" value="GAI96518.1"/>
    <property type="molecule type" value="Genomic_DNA"/>
</dbReference>
<organism evidence="1">
    <name type="scientific">marine sediment metagenome</name>
    <dbReference type="NCBI Taxonomy" id="412755"/>
    <lineage>
        <taxon>unclassified sequences</taxon>
        <taxon>metagenomes</taxon>
        <taxon>ecological metagenomes</taxon>
    </lineage>
</organism>
<reference evidence="1" key="1">
    <citation type="journal article" date="2014" name="Front. Microbiol.">
        <title>High frequency of phylogenetically diverse reductive dehalogenase-homologous genes in deep subseafloor sedimentary metagenomes.</title>
        <authorList>
            <person name="Kawai M."/>
            <person name="Futagami T."/>
            <person name="Toyoda A."/>
            <person name="Takaki Y."/>
            <person name="Nishi S."/>
            <person name="Hori S."/>
            <person name="Arai W."/>
            <person name="Tsubouchi T."/>
            <person name="Morono Y."/>
            <person name="Uchiyama I."/>
            <person name="Ito T."/>
            <person name="Fujiyama A."/>
            <person name="Inagaki F."/>
            <person name="Takami H."/>
        </authorList>
    </citation>
    <scope>NUCLEOTIDE SEQUENCE</scope>
    <source>
        <strain evidence="1">Expedition CK06-06</strain>
    </source>
</reference>